<dbReference type="EMBL" id="JBHTGP010000013">
    <property type="protein sequence ID" value="MFD0688040.1"/>
    <property type="molecule type" value="Genomic_DNA"/>
</dbReference>
<gene>
    <name evidence="2" type="ORF">ACFQZM_26340</name>
</gene>
<feature type="region of interest" description="Disordered" evidence="1">
    <location>
        <begin position="106"/>
        <end position="129"/>
    </location>
</feature>
<reference evidence="3" key="1">
    <citation type="journal article" date="2019" name="Int. J. Syst. Evol. Microbiol.">
        <title>The Global Catalogue of Microorganisms (GCM) 10K type strain sequencing project: providing services to taxonomists for standard genome sequencing and annotation.</title>
        <authorList>
            <consortium name="The Broad Institute Genomics Platform"/>
            <consortium name="The Broad Institute Genome Sequencing Center for Infectious Disease"/>
            <person name="Wu L."/>
            <person name="Ma J."/>
        </authorList>
    </citation>
    <scope>NUCLEOTIDE SEQUENCE [LARGE SCALE GENOMIC DNA]</scope>
    <source>
        <strain evidence="3">JCM 9371</strain>
    </source>
</reference>
<proteinExistence type="predicted"/>
<evidence type="ECO:0000313" key="2">
    <source>
        <dbReference type="EMBL" id="MFD0688040.1"/>
    </source>
</evidence>
<sequence>MGLALAEKLAAFCRELNEDVLAGMVSGTDLEATYRRAAAAVRSGDPGPGIEADLDRLDELMRAVEGTGFYPDEPRAYRPLDGSRGRGPGALWWACPTGLCAGRGRVRPQQEPPTCGALGQVLRPRPLAP</sequence>
<keyword evidence="3" id="KW-1185">Reference proteome</keyword>
<protein>
    <submittedName>
        <fullName evidence="2">Uncharacterized protein</fullName>
    </submittedName>
</protein>
<accession>A0ABW2XQY0</accession>
<organism evidence="2 3">
    <name type="scientific">Actinomadura fibrosa</name>
    <dbReference type="NCBI Taxonomy" id="111802"/>
    <lineage>
        <taxon>Bacteria</taxon>
        <taxon>Bacillati</taxon>
        <taxon>Actinomycetota</taxon>
        <taxon>Actinomycetes</taxon>
        <taxon>Streptosporangiales</taxon>
        <taxon>Thermomonosporaceae</taxon>
        <taxon>Actinomadura</taxon>
    </lineage>
</organism>
<comment type="caution">
    <text evidence="2">The sequence shown here is derived from an EMBL/GenBank/DDBJ whole genome shotgun (WGS) entry which is preliminary data.</text>
</comment>
<evidence type="ECO:0000313" key="3">
    <source>
        <dbReference type="Proteomes" id="UP001597063"/>
    </source>
</evidence>
<evidence type="ECO:0000256" key="1">
    <source>
        <dbReference type="SAM" id="MobiDB-lite"/>
    </source>
</evidence>
<name>A0ABW2XQY0_9ACTN</name>
<dbReference type="Proteomes" id="UP001597063">
    <property type="component" value="Unassembled WGS sequence"/>
</dbReference>
<dbReference type="RefSeq" id="WP_131756383.1">
    <property type="nucleotide sequence ID" value="NZ_CAACUY010000015.1"/>
</dbReference>